<evidence type="ECO:0000256" key="4">
    <source>
        <dbReference type="ARBA" id="ARBA00022729"/>
    </source>
</evidence>
<reference evidence="8" key="1">
    <citation type="journal article" date="2016" name="Nature">
        <title>The genome of the seagrass Zostera marina reveals angiosperm adaptation to the sea.</title>
        <authorList>
            <person name="Olsen J.L."/>
            <person name="Rouze P."/>
            <person name="Verhelst B."/>
            <person name="Lin Y.-C."/>
            <person name="Bayer T."/>
            <person name="Collen J."/>
            <person name="Dattolo E."/>
            <person name="De Paoli E."/>
            <person name="Dittami S."/>
            <person name="Maumus F."/>
            <person name="Michel G."/>
            <person name="Kersting A."/>
            <person name="Lauritano C."/>
            <person name="Lohaus R."/>
            <person name="Toepel M."/>
            <person name="Tonon T."/>
            <person name="Vanneste K."/>
            <person name="Amirebrahimi M."/>
            <person name="Brakel J."/>
            <person name="Bostroem C."/>
            <person name="Chovatia M."/>
            <person name="Grimwood J."/>
            <person name="Jenkins J.W."/>
            <person name="Jueterbock A."/>
            <person name="Mraz A."/>
            <person name="Stam W.T."/>
            <person name="Tice H."/>
            <person name="Bornberg-Bauer E."/>
            <person name="Green P.J."/>
            <person name="Pearson G.A."/>
            <person name="Procaccini G."/>
            <person name="Duarte C.M."/>
            <person name="Schmutz J."/>
            <person name="Reusch T.B.H."/>
            <person name="Van de Peer Y."/>
        </authorList>
    </citation>
    <scope>NUCLEOTIDE SEQUENCE [LARGE SCALE GENOMIC DNA]</scope>
    <source>
        <strain evidence="8">cv. Finnish</strain>
    </source>
</reference>
<keyword evidence="5" id="KW-0325">Glycoprotein</keyword>
<name>A0A0K9PYE5_ZOSMR</name>
<gene>
    <name evidence="7" type="ORF">ZOSMA_150G00440</name>
</gene>
<evidence type="ECO:0000313" key="7">
    <source>
        <dbReference type="EMBL" id="KMZ73240.1"/>
    </source>
</evidence>
<comment type="caution">
    <text evidence="7">The sequence shown here is derived from an EMBL/GenBank/DDBJ whole genome shotgun (WGS) entry which is preliminary data.</text>
</comment>
<dbReference type="GO" id="GO:0016787">
    <property type="term" value="F:hydrolase activity"/>
    <property type="evidence" value="ECO:0000318"/>
    <property type="project" value="GO_Central"/>
</dbReference>
<accession>A0A0K9PYE5</accession>
<evidence type="ECO:0000256" key="5">
    <source>
        <dbReference type="ARBA" id="ARBA00023180"/>
    </source>
</evidence>
<evidence type="ECO:0000259" key="6">
    <source>
        <dbReference type="Pfam" id="PF03088"/>
    </source>
</evidence>
<sequence>MVDRLPSYRKLVFSSVIGPESLAFDDDNGGPYTGVSDGRILKYNHTNSRSHHGSDGWINFAVPPRHKGVRGEECEGTSNVTMEDKCGRPLGLQFHRATRDLYIADAYYGLLRVSQKGGVATKLAASAEGVGFGFTNGVDVDQRTGMVYFTDSSAKFHRMDWIWIFATNDDTGRFMSYDPQTKEVKVLIRNLEFPNGVSLNRDGRFVLICESVKKRILRYWLRGPQVGTVDVFANLTQSPDNIKMNLHGEFWVALNSGRGTIHKVGTEGEELTMESQETDVIGTKFDESGEVLEVLDHSDIMNTVSEVMENNETLWLGSAVASFVAMYVP</sequence>
<comment type="subcellular location">
    <subcellularLocation>
        <location evidence="1">Vacuole</location>
    </subcellularLocation>
</comment>
<dbReference type="OMA" id="FVGPYII"/>
<dbReference type="Pfam" id="PF20067">
    <property type="entry name" value="SSL_N"/>
    <property type="match status" value="1"/>
</dbReference>
<dbReference type="PANTHER" id="PTHR10426:SF106">
    <property type="entry name" value="PROTEIN STRICTOSIDINE SYNTHASE-LIKE 3"/>
    <property type="match status" value="1"/>
</dbReference>
<keyword evidence="8" id="KW-1185">Reference proteome</keyword>
<dbReference type="GO" id="GO:0005773">
    <property type="term" value="C:vacuole"/>
    <property type="evidence" value="ECO:0007669"/>
    <property type="project" value="UniProtKB-SubCell"/>
</dbReference>
<dbReference type="EMBL" id="LFYR01000589">
    <property type="protein sequence ID" value="KMZ73240.1"/>
    <property type="molecule type" value="Genomic_DNA"/>
</dbReference>
<keyword evidence="3" id="KW-0926">Vacuole</keyword>
<dbReference type="Gene3D" id="2.120.10.30">
    <property type="entry name" value="TolB, C-terminal domain"/>
    <property type="match status" value="1"/>
</dbReference>
<dbReference type="SUPFAM" id="SSF63829">
    <property type="entry name" value="Calcium-dependent phosphotriesterase"/>
    <property type="match status" value="1"/>
</dbReference>
<dbReference type="PANTHER" id="PTHR10426">
    <property type="entry name" value="STRICTOSIDINE SYNTHASE-RELATED"/>
    <property type="match status" value="1"/>
</dbReference>
<dbReference type="OrthoDB" id="1908448at2759"/>
<evidence type="ECO:0000256" key="3">
    <source>
        <dbReference type="ARBA" id="ARBA00022554"/>
    </source>
</evidence>
<protein>
    <submittedName>
        <fullName evidence="7">Strictosidine synthase family protein</fullName>
    </submittedName>
</protein>
<evidence type="ECO:0000313" key="8">
    <source>
        <dbReference type="Proteomes" id="UP000036987"/>
    </source>
</evidence>
<dbReference type="STRING" id="29655.A0A0K9PYE5"/>
<evidence type="ECO:0000256" key="1">
    <source>
        <dbReference type="ARBA" id="ARBA00004116"/>
    </source>
</evidence>
<dbReference type="Pfam" id="PF03088">
    <property type="entry name" value="Str_synth"/>
    <property type="match status" value="1"/>
</dbReference>
<dbReference type="AlphaFoldDB" id="A0A0K9PYE5"/>
<organism evidence="7 8">
    <name type="scientific">Zostera marina</name>
    <name type="common">Eelgrass</name>
    <dbReference type="NCBI Taxonomy" id="29655"/>
    <lineage>
        <taxon>Eukaryota</taxon>
        <taxon>Viridiplantae</taxon>
        <taxon>Streptophyta</taxon>
        <taxon>Embryophyta</taxon>
        <taxon>Tracheophyta</taxon>
        <taxon>Spermatophyta</taxon>
        <taxon>Magnoliopsida</taxon>
        <taxon>Liliopsida</taxon>
        <taxon>Zosteraceae</taxon>
        <taxon>Zostera</taxon>
    </lineage>
</organism>
<comment type="similarity">
    <text evidence="2">Belongs to the strictosidine synthase family.</text>
</comment>
<feature type="domain" description="Strictosidine synthase conserved region" evidence="6">
    <location>
        <begin position="136"/>
        <end position="223"/>
    </location>
</feature>
<evidence type="ECO:0000256" key="2">
    <source>
        <dbReference type="ARBA" id="ARBA00009191"/>
    </source>
</evidence>
<dbReference type="Proteomes" id="UP000036987">
    <property type="component" value="Unassembled WGS sequence"/>
</dbReference>
<dbReference type="InterPro" id="IPR018119">
    <property type="entry name" value="Strictosidine_synth_cons-reg"/>
</dbReference>
<keyword evidence="4" id="KW-0732">Signal</keyword>
<proteinExistence type="inferred from homology"/>
<dbReference type="InterPro" id="IPR011042">
    <property type="entry name" value="6-blade_b-propeller_TolB-like"/>
</dbReference>
<dbReference type="FunFam" id="2.120.10.30:FF:000032">
    <property type="entry name" value="Protein STRICTOSIDINE SYNTHASE-LIKE 13"/>
    <property type="match status" value="1"/>
</dbReference>